<dbReference type="EMBL" id="SKBQ01000009">
    <property type="protein sequence ID" value="TPX06735.1"/>
    <property type="molecule type" value="Genomic_DNA"/>
</dbReference>
<dbReference type="AlphaFoldDB" id="A0A507ACY5"/>
<dbReference type="RefSeq" id="XP_030988446.1">
    <property type="nucleotide sequence ID" value="XM_031136398.1"/>
</dbReference>
<name>A0A507ACY5_9PEZI</name>
<gene>
    <name evidence="2" type="ORF">E0L32_002231</name>
</gene>
<feature type="region of interest" description="Disordered" evidence="1">
    <location>
        <begin position="143"/>
        <end position="200"/>
    </location>
</feature>
<evidence type="ECO:0000313" key="2">
    <source>
        <dbReference type="EMBL" id="TPX06735.1"/>
    </source>
</evidence>
<dbReference type="Proteomes" id="UP000319257">
    <property type="component" value="Unassembled WGS sequence"/>
</dbReference>
<reference evidence="2 3" key="1">
    <citation type="submission" date="2019-06" db="EMBL/GenBank/DDBJ databases">
        <title>Draft genome sequence of the filamentous fungus Phialemoniopsis curvata isolated from diesel fuel.</title>
        <authorList>
            <person name="Varaljay V.A."/>
            <person name="Lyon W.J."/>
            <person name="Crouch A.L."/>
            <person name="Drake C.E."/>
            <person name="Hollomon J.M."/>
            <person name="Nadeau L.J."/>
            <person name="Nunn H.S."/>
            <person name="Stevenson B.S."/>
            <person name="Bojanowski C.L."/>
            <person name="Crookes-Goodson W.J."/>
        </authorList>
    </citation>
    <scope>NUCLEOTIDE SEQUENCE [LARGE SCALE GENOMIC DNA]</scope>
    <source>
        <strain evidence="2 3">D216</strain>
    </source>
</reference>
<comment type="caution">
    <text evidence="2">The sequence shown here is derived from an EMBL/GenBank/DDBJ whole genome shotgun (WGS) entry which is preliminary data.</text>
</comment>
<organism evidence="2 3">
    <name type="scientific">Thyridium curvatum</name>
    <dbReference type="NCBI Taxonomy" id="1093900"/>
    <lineage>
        <taxon>Eukaryota</taxon>
        <taxon>Fungi</taxon>
        <taxon>Dikarya</taxon>
        <taxon>Ascomycota</taxon>
        <taxon>Pezizomycotina</taxon>
        <taxon>Sordariomycetes</taxon>
        <taxon>Sordariomycetidae</taxon>
        <taxon>Thyridiales</taxon>
        <taxon>Thyridiaceae</taxon>
        <taxon>Thyridium</taxon>
    </lineage>
</organism>
<proteinExistence type="predicted"/>
<accession>A0A507ACY5</accession>
<sequence length="200" mass="22417">MAEAFPHLNPTGQVFAAYYETAWDHFLDGKYDEANNLCKFLLLQPNLGRFHQAGCHLILAHSPDCYVQHAKKAVELYHLIRTTTNEDIEHRDRLIKLAEEVLEKAEHDHAIYSSQELTEEEYNTAMEEAARFQMDAEAEMYGYNQPNGEQEGDDSQGSSATAQKTPKTGTSQSQEQKDSQTLFSAKSSPSANRSTGAKGD</sequence>
<dbReference type="GeneID" id="41969678"/>
<evidence type="ECO:0000256" key="1">
    <source>
        <dbReference type="SAM" id="MobiDB-lite"/>
    </source>
</evidence>
<feature type="compositionally biased region" description="Polar residues" evidence="1">
    <location>
        <begin position="155"/>
        <end position="200"/>
    </location>
</feature>
<dbReference type="OrthoDB" id="4837680at2759"/>
<protein>
    <submittedName>
        <fullName evidence="2">Uncharacterized protein</fullName>
    </submittedName>
</protein>
<keyword evidence="3" id="KW-1185">Reference proteome</keyword>
<evidence type="ECO:0000313" key="3">
    <source>
        <dbReference type="Proteomes" id="UP000319257"/>
    </source>
</evidence>
<dbReference type="InParanoid" id="A0A507ACY5"/>